<reference evidence="4" key="1">
    <citation type="submission" date="2016-10" db="EMBL/GenBank/DDBJ databases">
        <authorList>
            <person name="Varghese N."/>
            <person name="Submissions S."/>
        </authorList>
    </citation>
    <scope>NUCLEOTIDE SEQUENCE [LARGE SCALE GENOMIC DNA]</scope>
    <source>
        <strain evidence="4">CGMCC 1.10121</strain>
    </source>
</reference>
<dbReference type="Proteomes" id="UP000199126">
    <property type="component" value="Unassembled WGS sequence"/>
</dbReference>
<name>A0A1H8SWH3_9EURY</name>
<dbReference type="OrthoDB" id="264402at2157"/>
<evidence type="ECO:0000259" key="2">
    <source>
        <dbReference type="Pfam" id="PF25215"/>
    </source>
</evidence>
<evidence type="ECO:0000313" key="3">
    <source>
        <dbReference type="EMBL" id="SEO82875.1"/>
    </source>
</evidence>
<sequence>MSQAHDENEQSETPFVVTCPDCEVSKSVDRPNGAIEFARRHHSLTGHEVEWERADLDPDDVGDVPTDGDLKEVMWQLDEQYDDGIPTGIVTAVRSKQGVSMYETFDEVEELRMSGGLYEPRDDHLRPV</sequence>
<dbReference type="AlphaFoldDB" id="A0A1H8SWH3"/>
<dbReference type="InterPro" id="IPR057409">
    <property type="entry name" value="HVO_B0008-like_N"/>
</dbReference>
<dbReference type="Gene3D" id="1.10.10.10">
    <property type="entry name" value="Winged helix-like DNA-binding domain superfamily/Winged helix DNA-binding domain"/>
    <property type="match status" value="1"/>
</dbReference>
<dbReference type="InterPro" id="IPR036388">
    <property type="entry name" value="WH-like_DNA-bd_sf"/>
</dbReference>
<feature type="domain" description="HVO-B0008-like C-terminal" evidence="2">
    <location>
        <begin position="76"/>
        <end position="125"/>
    </location>
</feature>
<dbReference type="RefSeq" id="WP_089824597.1">
    <property type="nucleotide sequence ID" value="NZ_FODV01000005.1"/>
</dbReference>
<organism evidence="3 4">
    <name type="scientific">Halogranum amylolyticum</name>
    <dbReference type="NCBI Taxonomy" id="660520"/>
    <lineage>
        <taxon>Archaea</taxon>
        <taxon>Methanobacteriati</taxon>
        <taxon>Methanobacteriota</taxon>
        <taxon>Stenosarchaea group</taxon>
        <taxon>Halobacteria</taxon>
        <taxon>Halobacteriales</taxon>
        <taxon>Haloferacaceae</taxon>
    </lineage>
</organism>
<accession>A0A1H8SWH3</accession>
<dbReference type="InterPro" id="IPR057410">
    <property type="entry name" value="HVO_B0008-like_C"/>
</dbReference>
<keyword evidence="4" id="KW-1185">Reference proteome</keyword>
<proteinExistence type="predicted"/>
<feature type="domain" description="HVO-B0008-like N-terminal" evidence="1">
    <location>
        <begin position="16"/>
        <end position="53"/>
    </location>
</feature>
<protein>
    <submittedName>
        <fullName evidence="3">Uncharacterized protein</fullName>
    </submittedName>
</protein>
<evidence type="ECO:0000259" key="1">
    <source>
        <dbReference type="Pfam" id="PF25214"/>
    </source>
</evidence>
<gene>
    <name evidence="3" type="ORF">SAMN04487948_105360</name>
</gene>
<evidence type="ECO:0000313" key="4">
    <source>
        <dbReference type="Proteomes" id="UP000199126"/>
    </source>
</evidence>
<dbReference type="Pfam" id="PF25214">
    <property type="entry name" value="HVO_B0008_N"/>
    <property type="match status" value="1"/>
</dbReference>
<dbReference type="EMBL" id="FODV01000005">
    <property type="protein sequence ID" value="SEO82875.1"/>
    <property type="molecule type" value="Genomic_DNA"/>
</dbReference>
<dbReference type="Pfam" id="PF25215">
    <property type="entry name" value="HVO_B0008_C"/>
    <property type="match status" value="1"/>
</dbReference>